<dbReference type="GeneID" id="84592962"/>
<evidence type="ECO:0000313" key="1">
    <source>
        <dbReference type="RefSeq" id="XP_059604654.1"/>
    </source>
</evidence>
<protein>
    <submittedName>
        <fullName evidence="1">Uncharacterized protein</fullName>
    </submittedName>
</protein>
<dbReference type="AlphaFoldDB" id="A0AAJ8E2N4"/>
<reference evidence="1" key="1">
    <citation type="submission" date="2025-02" db="EMBL/GenBank/DDBJ databases">
        <authorList>
            <consortium name="NCBI Genome Project"/>
        </authorList>
    </citation>
    <scope>NUCLEOTIDE SEQUENCE</scope>
</reference>
<organism evidence="1">
    <name type="scientific">Aspergillus niger</name>
    <dbReference type="NCBI Taxonomy" id="5061"/>
    <lineage>
        <taxon>Eukaryota</taxon>
        <taxon>Fungi</taxon>
        <taxon>Dikarya</taxon>
        <taxon>Ascomycota</taxon>
        <taxon>Pezizomycotina</taxon>
        <taxon>Eurotiomycetes</taxon>
        <taxon>Eurotiomycetidae</taxon>
        <taxon>Eurotiales</taxon>
        <taxon>Aspergillaceae</taxon>
        <taxon>Aspergillus</taxon>
        <taxon>Aspergillus subgen. Circumdati</taxon>
    </lineage>
</organism>
<reference evidence="1" key="2">
    <citation type="submission" date="2025-08" db="UniProtKB">
        <authorList>
            <consortium name="RefSeq"/>
        </authorList>
    </citation>
    <scope>IDENTIFICATION</scope>
</reference>
<dbReference type="KEGG" id="ang:An14g03480"/>
<gene>
    <name evidence="1" type="ORF">An14g03480</name>
</gene>
<dbReference type="VEuPathDB" id="FungiDB:An14g03480"/>
<dbReference type="RefSeq" id="XP_059604654.1">
    <property type="nucleotide sequence ID" value="XM_059744177.1"/>
</dbReference>
<proteinExistence type="predicted"/>
<name>A0AAJ8E2N4_ASPNG</name>
<accession>A0AAJ8E2N4</accession>
<sequence>MEKEELLWLTRSKIASSQSVSVLWREKYERQRTKQPAGLYTNVRSYAFTMRTLLATRRFLACYDFYGMKEMGRQNLVAVLPFSVICGILKPPILPGELQIGVRVTWSVLLSGWVARNSGLFWGKSGHGSLGARTKYTTMRLRPGILADMIHSVRKIQPVDIDLDGHRQKLEHVEIRKYRMAALRNCSWYCGDTGMY</sequence>